<name>A0ABT7PCL5_9BACT</name>
<evidence type="ECO:0000313" key="3">
    <source>
        <dbReference type="Proteomes" id="UP001239462"/>
    </source>
</evidence>
<proteinExistence type="predicted"/>
<evidence type="ECO:0000256" key="1">
    <source>
        <dbReference type="SAM" id="MobiDB-lite"/>
    </source>
</evidence>
<organism evidence="2 3">
    <name type="scientific">Roseiconus lacunae</name>
    <dbReference type="NCBI Taxonomy" id="2605694"/>
    <lineage>
        <taxon>Bacteria</taxon>
        <taxon>Pseudomonadati</taxon>
        <taxon>Planctomycetota</taxon>
        <taxon>Planctomycetia</taxon>
        <taxon>Pirellulales</taxon>
        <taxon>Pirellulaceae</taxon>
        <taxon>Roseiconus</taxon>
    </lineage>
</organism>
<dbReference type="EMBL" id="JASZZN010000002">
    <property type="protein sequence ID" value="MDM4014244.1"/>
    <property type="molecule type" value="Genomic_DNA"/>
</dbReference>
<keyword evidence="3" id="KW-1185">Reference proteome</keyword>
<reference evidence="2 3" key="1">
    <citation type="submission" date="2023-06" db="EMBL/GenBank/DDBJ databases">
        <title>Roseiconus lacunae JC819 isolated from Gulf of Mannar region, Tamil Nadu.</title>
        <authorList>
            <person name="Pk S."/>
            <person name="Ch S."/>
            <person name="Ch V.R."/>
        </authorList>
    </citation>
    <scope>NUCLEOTIDE SEQUENCE [LARGE SCALE GENOMIC DNA]</scope>
    <source>
        <strain evidence="2 3">JC819</strain>
    </source>
</reference>
<evidence type="ECO:0000313" key="2">
    <source>
        <dbReference type="EMBL" id="MDM4014244.1"/>
    </source>
</evidence>
<sequence length="51" mass="5605">MIAILLACTVKTILFKKKKTADRLSPTSTPPETLPSEVAPPNRNRRRKSAG</sequence>
<dbReference type="RefSeq" id="WP_160149514.1">
    <property type="nucleotide sequence ID" value="NZ_JAJMQV010000088.1"/>
</dbReference>
<dbReference type="Proteomes" id="UP001239462">
    <property type="component" value="Unassembled WGS sequence"/>
</dbReference>
<gene>
    <name evidence="2" type="ORF">QTN89_02300</name>
</gene>
<feature type="region of interest" description="Disordered" evidence="1">
    <location>
        <begin position="19"/>
        <end position="51"/>
    </location>
</feature>
<accession>A0ABT7PCL5</accession>
<protein>
    <submittedName>
        <fullName evidence="2">Uncharacterized protein</fullName>
    </submittedName>
</protein>
<comment type="caution">
    <text evidence="2">The sequence shown here is derived from an EMBL/GenBank/DDBJ whole genome shotgun (WGS) entry which is preliminary data.</text>
</comment>